<feature type="region of interest" description="Disordered" evidence="1">
    <location>
        <begin position="178"/>
        <end position="223"/>
    </location>
</feature>
<dbReference type="EMBL" id="KV441549">
    <property type="protein sequence ID" value="OAG10878.1"/>
    <property type="molecule type" value="Genomic_DNA"/>
</dbReference>
<sequence>MKGDLLIWCGPLLIGGPAARAGSTLGLGRRCRGGGRCWPERGKAPWPCLTYSPHQPHIPDPPSTPQRSCRGSRHRHARARDHRPPQAIHSLHARARRACCTTLGPVGTHSLLAPVPRTQHYRQDRCGAPAPDLEPAWPVARRRKQRQLITEHAVAHDETVRENTSQAVHLNYYTTSRVCSGERPTSQHSSERRGLSASMSGEHPCRAAAKTMPRDPDGTQDERSFDSLVETLLLILVPGRVS</sequence>
<protein>
    <submittedName>
        <fullName evidence="2">Uncharacterized protein</fullName>
    </submittedName>
</protein>
<dbReference type="OrthoDB" id="10668784at2759"/>
<dbReference type="RefSeq" id="XP_018041243.1">
    <property type="nucleotide sequence ID" value="XM_018177812.1"/>
</dbReference>
<evidence type="ECO:0000313" key="2">
    <source>
        <dbReference type="EMBL" id="OAG10878.1"/>
    </source>
</evidence>
<proteinExistence type="predicted"/>
<keyword evidence="3" id="KW-1185">Reference proteome</keyword>
<feature type="compositionally biased region" description="Basic residues" evidence="1">
    <location>
        <begin position="70"/>
        <end position="81"/>
    </location>
</feature>
<gene>
    <name evidence="2" type="ORF">CC84DRAFT_1161704</name>
</gene>
<dbReference type="GeneID" id="28761298"/>
<evidence type="ECO:0000256" key="1">
    <source>
        <dbReference type="SAM" id="MobiDB-lite"/>
    </source>
</evidence>
<dbReference type="AlphaFoldDB" id="A0A177CV42"/>
<evidence type="ECO:0000313" key="3">
    <source>
        <dbReference type="Proteomes" id="UP000077069"/>
    </source>
</evidence>
<feature type="region of interest" description="Disordered" evidence="1">
    <location>
        <begin position="53"/>
        <end position="83"/>
    </location>
</feature>
<feature type="compositionally biased region" description="Basic and acidic residues" evidence="1">
    <location>
        <begin position="212"/>
        <end position="223"/>
    </location>
</feature>
<dbReference type="Proteomes" id="UP000077069">
    <property type="component" value="Unassembled WGS sequence"/>
</dbReference>
<dbReference type="InParanoid" id="A0A177CV42"/>
<name>A0A177CV42_9PLEO</name>
<feature type="compositionally biased region" description="Polar residues" evidence="1">
    <location>
        <begin position="178"/>
        <end position="188"/>
    </location>
</feature>
<reference evidence="2 3" key="1">
    <citation type="submission" date="2016-05" db="EMBL/GenBank/DDBJ databases">
        <title>Comparative analysis of secretome profiles of manganese(II)-oxidizing ascomycete fungi.</title>
        <authorList>
            <consortium name="DOE Joint Genome Institute"/>
            <person name="Zeiner C.A."/>
            <person name="Purvine S.O."/>
            <person name="Zink E.M."/>
            <person name="Wu S."/>
            <person name="Pasa-Tolic L."/>
            <person name="Chaput D.L."/>
            <person name="Haridas S."/>
            <person name="Grigoriev I.V."/>
            <person name="Santelli C.M."/>
            <person name="Hansel C.M."/>
        </authorList>
    </citation>
    <scope>NUCLEOTIDE SEQUENCE [LARGE SCALE GENOMIC DNA]</scope>
    <source>
        <strain evidence="2 3">AP3s5-JAC2a</strain>
    </source>
</reference>
<organism evidence="2 3">
    <name type="scientific">Paraphaeosphaeria sporulosa</name>
    <dbReference type="NCBI Taxonomy" id="1460663"/>
    <lineage>
        <taxon>Eukaryota</taxon>
        <taxon>Fungi</taxon>
        <taxon>Dikarya</taxon>
        <taxon>Ascomycota</taxon>
        <taxon>Pezizomycotina</taxon>
        <taxon>Dothideomycetes</taxon>
        <taxon>Pleosporomycetidae</taxon>
        <taxon>Pleosporales</taxon>
        <taxon>Massarineae</taxon>
        <taxon>Didymosphaeriaceae</taxon>
        <taxon>Paraphaeosphaeria</taxon>
    </lineage>
</organism>
<accession>A0A177CV42</accession>